<evidence type="ECO:0000313" key="5">
    <source>
        <dbReference type="Proteomes" id="UP001338125"/>
    </source>
</evidence>
<dbReference type="SUPFAM" id="SSF51735">
    <property type="entry name" value="NAD(P)-binding Rossmann-fold domains"/>
    <property type="match status" value="1"/>
</dbReference>
<dbReference type="Pfam" id="PF00106">
    <property type="entry name" value="adh_short"/>
    <property type="match status" value="1"/>
</dbReference>
<dbReference type="Proteomes" id="UP001338125">
    <property type="component" value="Unassembled WGS sequence"/>
</dbReference>
<dbReference type="PANTHER" id="PTHR24320:SF236">
    <property type="entry name" value="SHORT-CHAIN DEHYDROGENASE-RELATED"/>
    <property type="match status" value="1"/>
</dbReference>
<sequence length="349" mass="38422">MASDNSKSAVRPPKPSAQGFASMWTQMYPPKPAFTEKDVPDLSSKVYIVTGASSGVGKETAQVLYSRNAKVYIATRSEKKANEAILSIKAAWPKSGGELVFLHLNLADLSTVKKAANEFLAKETKLHVLFNNAVIQALNDTDGSQKTAQGHEIHLGVNIFGPFLFTRILTPTLVVTAKIEPPNTMRVVWVSSMGLEAMGEKSKGISTDYLEYWPAMSPLERYGISKAGNWLYAIEMARQLKEAGVLSMPVNPGHLASDLYRDGGSIFKTMLNTFVLYPSINGAYVELFAGFSSDITIDKSGEWIVPWGRFYSLRPDLLEATRSEAEGGNGHAQEFWAWSEEQVHDFIES</sequence>
<evidence type="ECO:0000256" key="1">
    <source>
        <dbReference type="ARBA" id="ARBA00006484"/>
    </source>
</evidence>
<proteinExistence type="inferred from homology"/>
<reference evidence="4 5" key="1">
    <citation type="submission" date="2024-01" db="EMBL/GenBank/DDBJ databases">
        <title>Complete genome of Cladobotryum mycophilum ATHUM6906.</title>
        <authorList>
            <person name="Christinaki A.C."/>
            <person name="Myridakis A.I."/>
            <person name="Kouvelis V.N."/>
        </authorList>
    </citation>
    <scope>NUCLEOTIDE SEQUENCE [LARGE SCALE GENOMIC DNA]</scope>
    <source>
        <strain evidence="4 5">ATHUM6906</strain>
    </source>
</reference>
<name>A0ABR0SCC5_9HYPO</name>
<evidence type="ECO:0000256" key="2">
    <source>
        <dbReference type="ARBA" id="ARBA00022857"/>
    </source>
</evidence>
<evidence type="ECO:0000313" key="4">
    <source>
        <dbReference type="EMBL" id="KAK5989460.1"/>
    </source>
</evidence>
<dbReference type="PANTHER" id="PTHR24320">
    <property type="entry name" value="RETINOL DEHYDROGENASE"/>
    <property type="match status" value="1"/>
</dbReference>
<accession>A0ABR0SCC5</accession>
<protein>
    <submittedName>
        <fullName evidence="4">Short-chain dehydrogenase/reductase bet4</fullName>
    </submittedName>
</protein>
<organism evidence="4 5">
    <name type="scientific">Cladobotryum mycophilum</name>
    <dbReference type="NCBI Taxonomy" id="491253"/>
    <lineage>
        <taxon>Eukaryota</taxon>
        <taxon>Fungi</taxon>
        <taxon>Dikarya</taxon>
        <taxon>Ascomycota</taxon>
        <taxon>Pezizomycotina</taxon>
        <taxon>Sordariomycetes</taxon>
        <taxon>Hypocreomycetidae</taxon>
        <taxon>Hypocreales</taxon>
        <taxon>Hypocreaceae</taxon>
        <taxon>Cladobotryum</taxon>
    </lineage>
</organism>
<keyword evidence="2" id="KW-0521">NADP</keyword>
<dbReference type="InterPro" id="IPR036291">
    <property type="entry name" value="NAD(P)-bd_dom_sf"/>
</dbReference>
<dbReference type="Gene3D" id="3.40.50.720">
    <property type="entry name" value="NAD(P)-binding Rossmann-like Domain"/>
    <property type="match status" value="1"/>
</dbReference>
<comment type="caution">
    <text evidence="4">The sequence shown here is derived from an EMBL/GenBank/DDBJ whole genome shotgun (WGS) entry which is preliminary data.</text>
</comment>
<comment type="similarity">
    <text evidence="1">Belongs to the short-chain dehydrogenases/reductases (SDR) family.</text>
</comment>
<dbReference type="EMBL" id="JAVFKD010000015">
    <property type="protein sequence ID" value="KAK5989460.1"/>
    <property type="molecule type" value="Genomic_DNA"/>
</dbReference>
<keyword evidence="5" id="KW-1185">Reference proteome</keyword>
<keyword evidence="3" id="KW-0560">Oxidoreductase</keyword>
<dbReference type="PRINTS" id="PR00081">
    <property type="entry name" value="GDHRDH"/>
</dbReference>
<gene>
    <name evidence="4" type="ORF">PT974_10979</name>
</gene>
<dbReference type="InterPro" id="IPR002347">
    <property type="entry name" value="SDR_fam"/>
</dbReference>
<evidence type="ECO:0000256" key="3">
    <source>
        <dbReference type="ARBA" id="ARBA00023002"/>
    </source>
</evidence>